<name>A0ABV8B276_9BACI</name>
<organism evidence="3 4">
    <name type="scientific">Bacillus songklensis</name>
    <dbReference type="NCBI Taxonomy" id="1069116"/>
    <lineage>
        <taxon>Bacteria</taxon>
        <taxon>Bacillati</taxon>
        <taxon>Bacillota</taxon>
        <taxon>Bacilli</taxon>
        <taxon>Bacillales</taxon>
        <taxon>Bacillaceae</taxon>
        <taxon>Bacillus</taxon>
    </lineage>
</organism>
<evidence type="ECO:0000313" key="3">
    <source>
        <dbReference type="EMBL" id="MFC3884388.1"/>
    </source>
</evidence>
<keyword evidence="1 3" id="KW-0378">Hydrolase</keyword>
<dbReference type="SUPFAM" id="SSF53474">
    <property type="entry name" value="alpha/beta-Hydrolases"/>
    <property type="match status" value="1"/>
</dbReference>
<gene>
    <name evidence="3" type="ORF">ACFOU2_13110</name>
</gene>
<dbReference type="PANTHER" id="PTHR42776">
    <property type="entry name" value="SERINE PEPTIDASE S9 FAMILY MEMBER"/>
    <property type="match status" value="1"/>
</dbReference>
<dbReference type="Proteomes" id="UP001595752">
    <property type="component" value="Unassembled WGS sequence"/>
</dbReference>
<dbReference type="Pfam" id="PF00326">
    <property type="entry name" value="Peptidase_S9"/>
    <property type="match status" value="1"/>
</dbReference>
<dbReference type="EC" id="3.4.-.-" evidence="3"/>
<feature type="domain" description="Peptidase S9 prolyl oligopeptidase catalytic" evidence="2">
    <location>
        <begin position="95"/>
        <end position="289"/>
    </location>
</feature>
<comment type="caution">
    <text evidence="3">The sequence shown here is derived from an EMBL/GenBank/DDBJ whole genome shotgun (WGS) entry which is preliminary data.</text>
</comment>
<evidence type="ECO:0000313" key="4">
    <source>
        <dbReference type="Proteomes" id="UP001595752"/>
    </source>
</evidence>
<protein>
    <submittedName>
        <fullName evidence="3">Alpha/beta hydrolase family protein</fullName>
        <ecNumber evidence="3">3.4.-.-</ecNumber>
    </submittedName>
</protein>
<reference evidence="4" key="1">
    <citation type="journal article" date="2019" name="Int. J. Syst. Evol. Microbiol.">
        <title>The Global Catalogue of Microorganisms (GCM) 10K type strain sequencing project: providing services to taxonomists for standard genome sequencing and annotation.</title>
        <authorList>
            <consortium name="The Broad Institute Genomics Platform"/>
            <consortium name="The Broad Institute Genome Sequencing Center for Infectious Disease"/>
            <person name="Wu L."/>
            <person name="Ma J."/>
        </authorList>
    </citation>
    <scope>NUCLEOTIDE SEQUENCE [LARGE SCALE GENOMIC DNA]</scope>
    <source>
        <strain evidence="4">CCUG 61889</strain>
    </source>
</reference>
<keyword evidence="4" id="KW-1185">Reference proteome</keyword>
<dbReference type="Gene3D" id="3.40.50.1820">
    <property type="entry name" value="alpha/beta hydrolase"/>
    <property type="match status" value="1"/>
</dbReference>
<dbReference type="PANTHER" id="PTHR42776:SF27">
    <property type="entry name" value="DIPEPTIDYL PEPTIDASE FAMILY MEMBER 6"/>
    <property type="match status" value="1"/>
</dbReference>
<dbReference type="RefSeq" id="WP_377915786.1">
    <property type="nucleotide sequence ID" value="NZ_JBHRZT010000052.1"/>
</dbReference>
<evidence type="ECO:0000259" key="2">
    <source>
        <dbReference type="Pfam" id="PF00326"/>
    </source>
</evidence>
<accession>A0ABV8B276</accession>
<dbReference type="InterPro" id="IPR029058">
    <property type="entry name" value="AB_hydrolase_fold"/>
</dbReference>
<proteinExistence type="predicted"/>
<dbReference type="EMBL" id="JBHRZT010000052">
    <property type="protein sequence ID" value="MFC3884388.1"/>
    <property type="molecule type" value="Genomic_DNA"/>
</dbReference>
<dbReference type="InterPro" id="IPR001375">
    <property type="entry name" value="Peptidase_S9_cat"/>
</dbReference>
<evidence type="ECO:0000256" key="1">
    <source>
        <dbReference type="ARBA" id="ARBA00022801"/>
    </source>
</evidence>
<sequence length="291" mass="33385">MKKFSLVIAVVAVVVALAAFFAKPEDFIREKVHFQSPYARNVDIHKITYMSDGLKIKGFLLKPKEIDGKLPLLVYSRGGMHDYGAVNRNKLVYLSSWAKKGYVVVTTQYRGNGGSEGVETYGGDDIHDVINLIRLAEKLPYVNPNQKVAIGYSRGGMMTYLLMKNGIQFDAVAIVSGITDMFQFYDQRRPKIQKELRKMVGSPKEEQDKYKSRSAVYWSDKIHSPLLILHGTGDKKVHYTQAEKLVKQLKQQKKEHKYVLYEGANHPLQEYFNEYNQEIDRWFASHLQKAL</sequence>
<dbReference type="GO" id="GO:0016787">
    <property type="term" value="F:hydrolase activity"/>
    <property type="evidence" value="ECO:0007669"/>
    <property type="project" value="UniProtKB-KW"/>
</dbReference>